<evidence type="ECO:0000313" key="2">
    <source>
        <dbReference type="EMBL" id="HIU14282.1"/>
    </source>
</evidence>
<dbReference type="Gene3D" id="1.10.287.4300">
    <property type="entry name" value="Stage III sporulation protein AH-like"/>
    <property type="match status" value="1"/>
</dbReference>
<accession>A0A9D1HP82</accession>
<evidence type="ECO:0000313" key="3">
    <source>
        <dbReference type="Proteomes" id="UP000824175"/>
    </source>
</evidence>
<reference evidence="2" key="1">
    <citation type="submission" date="2020-10" db="EMBL/GenBank/DDBJ databases">
        <authorList>
            <person name="Gilroy R."/>
        </authorList>
    </citation>
    <scope>NUCLEOTIDE SEQUENCE</scope>
    <source>
        <strain evidence="2">CHK195-11698</strain>
    </source>
</reference>
<gene>
    <name evidence="2" type="ORF">IAD15_09465</name>
</gene>
<dbReference type="Pfam" id="PF12685">
    <property type="entry name" value="SpoIIIAH"/>
    <property type="match status" value="1"/>
</dbReference>
<proteinExistence type="predicted"/>
<dbReference type="Proteomes" id="UP000824175">
    <property type="component" value="Unassembled WGS sequence"/>
</dbReference>
<protein>
    <submittedName>
        <fullName evidence="2">SpoIIIAH-like family protein</fullName>
    </submittedName>
</protein>
<dbReference type="InterPro" id="IPR024232">
    <property type="entry name" value="SpoIIIAH"/>
</dbReference>
<feature type="region of interest" description="Disordered" evidence="1">
    <location>
        <begin position="67"/>
        <end position="88"/>
    </location>
</feature>
<dbReference type="AlphaFoldDB" id="A0A9D1HP82"/>
<dbReference type="EMBL" id="DVMJ01000080">
    <property type="protein sequence ID" value="HIU14282.1"/>
    <property type="molecule type" value="Genomic_DNA"/>
</dbReference>
<feature type="compositionally biased region" description="Low complexity" evidence="1">
    <location>
        <begin position="67"/>
        <end position="80"/>
    </location>
</feature>
<name>A0A9D1HP82_9FIRM</name>
<evidence type="ECO:0000256" key="1">
    <source>
        <dbReference type="SAM" id="MobiDB-lite"/>
    </source>
</evidence>
<reference evidence="2" key="2">
    <citation type="journal article" date="2021" name="PeerJ">
        <title>Extensive microbial diversity within the chicken gut microbiome revealed by metagenomics and culture.</title>
        <authorList>
            <person name="Gilroy R."/>
            <person name="Ravi A."/>
            <person name="Getino M."/>
            <person name="Pursley I."/>
            <person name="Horton D.L."/>
            <person name="Alikhan N.F."/>
            <person name="Baker D."/>
            <person name="Gharbi K."/>
            <person name="Hall N."/>
            <person name="Watson M."/>
            <person name="Adriaenssens E.M."/>
            <person name="Foster-Nyarko E."/>
            <person name="Jarju S."/>
            <person name="Secka A."/>
            <person name="Antonio M."/>
            <person name="Oren A."/>
            <person name="Chaudhuri R.R."/>
            <person name="La Ragione R."/>
            <person name="Hildebrand F."/>
            <person name="Pallen M.J."/>
        </authorList>
    </citation>
    <scope>NUCLEOTIDE SEQUENCE</scope>
    <source>
        <strain evidence="2">CHK195-11698</strain>
    </source>
</reference>
<sequence>MNKQAITFLSLFSLILVLSVYYIMLPPASSLDQDITVSEKESETYDVAKMQEELDAKREEEVADSNAIISSASSTQSEVTEALEEIEQTKEARDLENQITTMLKDEGYANCFVELSQESVKITIHQAEGSSEDAAKIISLVMEKTDGKYVPEVKFVSE</sequence>
<organism evidence="2 3">
    <name type="scientific">Candidatus Fimiplasma intestinipullorum</name>
    <dbReference type="NCBI Taxonomy" id="2840825"/>
    <lineage>
        <taxon>Bacteria</taxon>
        <taxon>Bacillati</taxon>
        <taxon>Bacillota</taxon>
        <taxon>Clostridia</taxon>
        <taxon>Eubacteriales</taxon>
        <taxon>Candidatus Fimiplasma</taxon>
    </lineage>
</organism>
<comment type="caution">
    <text evidence="2">The sequence shown here is derived from an EMBL/GenBank/DDBJ whole genome shotgun (WGS) entry which is preliminary data.</text>
</comment>
<dbReference type="InterPro" id="IPR038503">
    <property type="entry name" value="SpoIIIAH_sf"/>
</dbReference>